<evidence type="ECO:0000256" key="1">
    <source>
        <dbReference type="ARBA" id="ARBA00022801"/>
    </source>
</evidence>
<reference evidence="5 6" key="1">
    <citation type="submission" date="2017-08" db="EMBL/GenBank/DDBJ databases">
        <title>Draft genome sequence of filamentous cyanobacterium Calothrix elsteri CCALA 953.</title>
        <authorList>
            <person name="Gagunashvili A.N."/>
            <person name="Elster J."/>
            <person name="Andresson O.S."/>
        </authorList>
    </citation>
    <scope>NUCLEOTIDE SEQUENCE [LARGE SCALE GENOMIC DNA]</scope>
    <source>
        <strain evidence="5 6">CCALA 953</strain>
    </source>
</reference>
<dbReference type="InterPro" id="IPR001000">
    <property type="entry name" value="GH10_dom"/>
</dbReference>
<dbReference type="InterPro" id="IPR017853">
    <property type="entry name" value="GH"/>
</dbReference>
<dbReference type="PROSITE" id="PS51760">
    <property type="entry name" value="GH10_2"/>
    <property type="match status" value="1"/>
</dbReference>
<dbReference type="GO" id="GO:0004553">
    <property type="term" value="F:hydrolase activity, hydrolyzing O-glycosyl compounds"/>
    <property type="evidence" value="ECO:0007669"/>
    <property type="project" value="InterPro"/>
</dbReference>
<gene>
    <name evidence="5" type="ORF">CK510_20075</name>
</gene>
<dbReference type="Proteomes" id="UP000218238">
    <property type="component" value="Unassembled WGS sequence"/>
</dbReference>
<sequence>MITELDVTDEKLPYDIEMRDRIIAKTYEDYLSTVLAEPAVNTVITWGISDKYSWLSDFKPRPDKASVRPLPFDANMNHKLGWNAIARAFDNTRLRSQ</sequence>
<evidence type="ECO:0000259" key="4">
    <source>
        <dbReference type="PROSITE" id="PS51760"/>
    </source>
</evidence>
<keyword evidence="2" id="KW-0119">Carbohydrate metabolism</keyword>
<name>A0A2A2TEX5_9CYAN</name>
<dbReference type="Gene3D" id="3.20.20.80">
    <property type="entry name" value="Glycosidases"/>
    <property type="match status" value="1"/>
</dbReference>
<dbReference type="SUPFAM" id="SSF51445">
    <property type="entry name" value="(Trans)glycosidases"/>
    <property type="match status" value="1"/>
</dbReference>
<keyword evidence="1" id="KW-0378">Hydrolase</keyword>
<accession>A0A2A2TEX5</accession>
<comment type="caution">
    <text evidence="5">The sequence shown here is derived from an EMBL/GenBank/DDBJ whole genome shotgun (WGS) entry which is preliminary data.</text>
</comment>
<protein>
    <recommendedName>
        <fullName evidence="4">GH10 domain-containing protein</fullName>
    </recommendedName>
</protein>
<keyword evidence="3" id="KW-0624">Polysaccharide degradation</keyword>
<dbReference type="GO" id="GO:0000272">
    <property type="term" value="P:polysaccharide catabolic process"/>
    <property type="evidence" value="ECO:0007669"/>
    <property type="project" value="UniProtKB-KW"/>
</dbReference>
<keyword evidence="6" id="KW-1185">Reference proteome</keyword>
<dbReference type="Pfam" id="PF00331">
    <property type="entry name" value="Glyco_hydro_10"/>
    <property type="match status" value="1"/>
</dbReference>
<dbReference type="OrthoDB" id="9809277at2"/>
<evidence type="ECO:0000256" key="3">
    <source>
        <dbReference type="ARBA" id="ARBA00023326"/>
    </source>
</evidence>
<proteinExistence type="predicted"/>
<organism evidence="5 6">
    <name type="scientific">Brunnivagina elsteri CCALA 953</name>
    <dbReference type="NCBI Taxonomy" id="987040"/>
    <lineage>
        <taxon>Bacteria</taxon>
        <taxon>Bacillati</taxon>
        <taxon>Cyanobacteriota</taxon>
        <taxon>Cyanophyceae</taxon>
        <taxon>Nostocales</taxon>
        <taxon>Calotrichaceae</taxon>
        <taxon>Brunnivagina</taxon>
    </lineage>
</organism>
<feature type="domain" description="GH10" evidence="4">
    <location>
        <begin position="1"/>
        <end position="88"/>
    </location>
</feature>
<dbReference type="AlphaFoldDB" id="A0A2A2TEX5"/>
<evidence type="ECO:0000313" key="6">
    <source>
        <dbReference type="Proteomes" id="UP000218238"/>
    </source>
</evidence>
<evidence type="ECO:0000256" key="2">
    <source>
        <dbReference type="ARBA" id="ARBA00023277"/>
    </source>
</evidence>
<evidence type="ECO:0000313" key="5">
    <source>
        <dbReference type="EMBL" id="PAX52304.1"/>
    </source>
</evidence>
<dbReference type="EMBL" id="NTFS01000256">
    <property type="protein sequence ID" value="PAX52304.1"/>
    <property type="molecule type" value="Genomic_DNA"/>
</dbReference>